<organism evidence="1">
    <name type="scientific">Anopheles coluzzii</name>
    <name type="common">African malaria mosquito</name>
    <dbReference type="NCBI Taxonomy" id="1518534"/>
    <lineage>
        <taxon>Eukaryota</taxon>
        <taxon>Metazoa</taxon>
        <taxon>Ecdysozoa</taxon>
        <taxon>Arthropoda</taxon>
        <taxon>Hexapoda</taxon>
        <taxon>Insecta</taxon>
        <taxon>Pterygota</taxon>
        <taxon>Neoptera</taxon>
        <taxon>Endopterygota</taxon>
        <taxon>Diptera</taxon>
        <taxon>Nematocera</taxon>
        <taxon>Culicoidea</taxon>
        <taxon>Culicidae</taxon>
        <taxon>Anophelinae</taxon>
        <taxon>Anopheles</taxon>
    </lineage>
</organism>
<sequence length="152" mass="16332">MEEKRSKSASNNHARLVVPSVDPVHMVARFPAAAAQRAESIALRSGQISGSEQSVIFSNYWFTFLSENSQHAVSALWHFGGVQPTDGSGEIHRSRPAMTMNCPAEPGNGTCLVASLRKAEACRAHFTSTFSCPSTNPDGIKGMLIIRSASMP</sequence>
<reference evidence="1" key="1">
    <citation type="submission" date="2022-08" db="UniProtKB">
        <authorList>
            <consortium name="EnsemblMetazoa"/>
        </authorList>
    </citation>
    <scope>IDENTIFICATION</scope>
</reference>
<accession>A0A8W7PE43</accession>
<dbReference type="EnsemblMetazoa" id="ACOM029626-RA">
    <property type="protein sequence ID" value="ACOM029626-PA.1"/>
    <property type="gene ID" value="ACOM029626"/>
</dbReference>
<protein>
    <submittedName>
        <fullName evidence="1">Uncharacterized protein</fullName>
    </submittedName>
</protein>
<proteinExistence type="predicted"/>
<dbReference type="AlphaFoldDB" id="A0A8W7PE43"/>
<evidence type="ECO:0000313" key="1">
    <source>
        <dbReference type="EnsemblMetazoa" id="ACOM029626-PA.1"/>
    </source>
</evidence>
<dbReference type="Proteomes" id="UP000075882">
    <property type="component" value="Unassembled WGS sequence"/>
</dbReference>
<name>A0A8W7PE43_ANOCL</name>